<name>A0A1H6SVP6_9GAMM</name>
<proteinExistence type="predicted"/>
<evidence type="ECO:0000313" key="2">
    <source>
        <dbReference type="Proteomes" id="UP000199250"/>
    </source>
</evidence>
<protein>
    <submittedName>
        <fullName evidence="1">Uncharacterized protein</fullName>
    </submittedName>
</protein>
<accession>A0A1H6SVP6</accession>
<sequence length="180" mass="18869">MTMSRYQIVFSGQLVHGASPELVQANLAKLFRADAARIATLFSGRRVPLKGNLEADEAEKYRAALARAGARVDILPMEEEAPLAPRQETDLSADHSHPTRRPLVVVPRDAYMAAFAAVEAPDFGIAAAGADLLEPKPAAVPPRLDLSGLSLAPVGSDMGPVPAAPAGPLPDISGLHLEAP</sequence>
<dbReference type="Proteomes" id="UP000199250">
    <property type="component" value="Unassembled WGS sequence"/>
</dbReference>
<dbReference type="EMBL" id="FNYQ01000016">
    <property type="protein sequence ID" value="SEI68857.1"/>
    <property type="molecule type" value="Genomic_DNA"/>
</dbReference>
<gene>
    <name evidence="1" type="ORF">SAMN04244572_01329</name>
</gene>
<reference evidence="1 2" key="1">
    <citation type="submission" date="2016-10" db="EMBL/GenBank/DDBJ databases">
        <authorList>
            <person name="de Groot N.N."/>
        </authorList>
    </citation>
    <scope>NUCLEOTIDE SEQUENCE [LARGE SCALE GENOMIC DNA]</scope>
    <source>
        <strain evidence="1 2">DSM 373</strain>
    </source>
</reference>
<dbReference type="AlphaFoldDB" id="A0A1H6SVP6"/>
<organism evidence="1 2">
    <name type="scientific">Azotobacter beijerinckii</name>
    <dbReference type="NCBI Taxonomy" id="170623"/>
    <lineage>
        <taxon>Bacteria</taxon>
        <taxon>Pseudomonadati</taxon>
        <taxon>Pseudomonadota</taxon>
        <taxon>Gammaproteobacteria</taxon>
        <taxon>Pseudomonadales</taxon>
        <taxon>Pseudomonadaceae</taxon>
        <taxon>Azotobacter</taxon>
    </lineage>
</organism>
<evidence type="ECO:0000313" key="1">
    <source>
        <dbReference type="EMBL" id="SEI68857.1"/>
    </source>
</evidence>